<dbReference type="InterPro" id="IPR029636">
    <property type="entry name" value="Csf1"/>
</dbReference>
<dbReference type="PANTHER" id="PTHR32085">
    <property type="entry name" value="PROTEIN CSF1"/>
    <property type="match status" value="1"/>
</dbReference>
<dbReference type="Pfam" id="PF25038">
    <property type="entry name" value="Csf1_C"/>
    <property type="match status" value="1"/>
</dbReference>
<dbReference type="InterPro" id="IPR056779">
    <property type="entry name" value="Csf1_C"/>
</dbReference>
<dbReference type="GO" id="GO:0006113">
    <property type="term" value="P:fermentation"/>
    <property type="evidence" value="ECO:0007669"/>
    <property type="project" value="InterPro"/>
</dbReference>
<dbReference type="GO" id="GO:0016020">
    <property type="term" value="C:membrane"/>
    <property type="evidence" value="ECO:0007669"/>
    <property type="project" value="InterPro"/>
</dbReference>
<feature type="transmembrane region" description="Helical" evidence="2">
    <location>
        <begin position="20"/>
        <end position="41"/>
    </location>
</feature>
<dbReference type="HOGENOM" id="CLU_000126_1_0_1"/>
<dbReference type="PANTHER" id="PTHR32085:SF3">
    <property type="entry name" value="PROTEIN CSF1"/>
    <property type="match status" value="1"/>
</dbReference>
<dbReference type="InterPro" id="IPR048636">
    <property type="entry name" value="Csf1_N"/>
</dbReference>
<proteinExistence type="predicted"/>
<dbReference type="STRING" id="1531966.A0A0A1TD69"/>
<keyword evidence="2" id="KW-0472">Membrane</keyword>
<dbReference type="OrthoDB" id="10051416at2759"/>
<feature type="region of interest" description="Disordered" evidence="1">
    <location>
        <begin position="186"/>
        <end position="226"/>
    </location>
</feature>
<evidence type="ECO:0000313" key="5">
    <source>
        <dbReference type="EMBL" id="CEJ84045.1"/>
    </source>
</evidence>
<feature type="region of interest" description="Disordered" evidence="1">
    <location>
        <begin position="2495"/>
        <end position="2521"/>
    </location>
</feature>
<protein>
    <submittedName>
        <fullName evidence="5">Putative Fermentation associated protein</fullName>
    </submittedName>
</protein>
<sequence length="3172" mass="353505">MMDNTTSSASIAAPRLEFNYEFLIFMILCGLLTIFFLLYFNRLFSSIVSYAIRTWTWHRYRVYIDIQALQISLLGGRIFFTGLRYHGSNETFLVQYGDITWRYWLRRVRDAEVVDRIKETQKDDDNDTFKNASLPCRINVNLVGMEWFVYNRSPAYESVLAGLKGGSPGTSTATEIAAHAQEAAARLRKTPNASNEKARAADGSDNAPGNKRHLHGEDPAGLDDEASIGNDLPALLDFFPIHIECQKPAVVVGNENTKGILIVKSDTISCDIDASTAKTCDPYRQLFNLTLKHPIVEIRDNEDYREDQATRASKEREPVVPKSALPRRTLFRHRRRQVLHSLRNMVPYWRRSVESFSTDSRGELGTSASHHVGTAQWQGLSRYLEDRDQDDKARWATVEYGAENIILDSPSAQFTMYWDSVGKVSRRNQECDQSPPDSLQHINGSDAPGWGMHFVIHGGVVNYGPWADRHRAELQRVFVPNLCKDAVPAQPLQEGEWRVATQFKIFIEMVDTLTMRIPIKEESKNWRWRGKEPAVNQHTVKSKKRQRNKKRGKTDTSQIRPAGWLELKVPANATVDYSMDMMARTTGYRNTLLVDLPNSELWSSVNHDILWRSGPQKINCNLSNPLAWNTLRNWHFDVASDNMKLYLLRDHIFLLTDLVNDWASGPPSDYMTFTPYNYHLNLDLHNVELLLNVNDGNIIDNPTSLEENSFLIISSPRLTVGTTIALDKFRPEKNSIPFDIRCDTLDASLNPSQSNTEAAFLSTHDIGHAESLTVTGSYHYNATTSSANTDTLILNLHGQSPCAYIYGFLVRYALLLKDNYFGDHVHFRTLDEYQEQLQSQPPGKDVTMTSRPPPKKSNDMDIMLSVKVDDAQLLVPTSLYSTTKVLIGELASLSVDVRFTNYYMDLELDLSPLSLSHGTTSGPLASPDIVATSTQLYVDGIRVFGHRAFGLPPTEPTYLCNWDVSVGDVKGDCDGDFLSALTKGAEAFIFTFDDVENALVPYSSLIFYDITFIRATIASICIWVKSAEGAFLLTTDSISVTANDWARSHYSKKANINVPNLQLSCVDLKTASKHTLRETKPVKTEAFFRTDIRLATVGRKVGFTAERKLQQELVRREDQRTDRTPFLLLNGVMDEFQPEATDLPAQCAPPQPFPVSFDDDDSISDFEQAASEQMRSKSSFLSLSSATEGSIRRTQSYVSYQSGSMINPATRPPRQVGLGQDHSTVTFSSPYFPPHFNLENVSPEVPVDRLFKQPSTLLPEPSTSLDAVDPNSIDEEYIYSSTMIEFPNGVTAFFNPQTIRHAVSVLESIQPDNPEDILDSIQTSTLSEIFGAKKHLSSRGMIKDVLLRLPKADVRFINSTSDSQDRNNVAIDRYDLAINSVDLVARTKTDSRENGVKLPSEKSHTSLQLRVDYIETSAGQYTMDEKTRQTALMARINNVLVSRGVKDVTYLDVDIGSVFGSTASGDIEYLATLIHRSGNIASELGMLLSETSERQSNRIKYCCCRLLEVGSGTNDPSFLIRPSAVLRSVDQHLRTVDSWKLMMRLRQIWTLLDKKERVQFVRRCASKSPPLPQNANRFAVDAFKKWRSWDLEDIEHALLLTKIFGKDSRGASTTIPDEQPLLAACRLGRFQLTLDPGPRENKIALLELNARLETKDDGLLPGLFGGKPISKPLTVANISLQDISVNLNWELYELLEIVLRLSQGSETLKSSLKKTRQQKPAPDSKTDPKPGYSASHVFLDITKVSVDLEAINLRARTMLDGFKVSAILSKDIDKSAFNSVLVNCGGVTSRLHSRAQLLWMLQLRQPSISAIQQSQEANKEIIHMIKASASTKQLSFSVKQDATTLLDVVDSIIKDEVSQLYRLKEHEYLQQKNSPEPLASLSKLPTKIKLDIVMMLGRYTITVPLLQSLTYKISGVIARAGCVADIGNEIIFDFDLKENIHEMQINVNDTPRSICIVDIPPTNGRITSHMCDDQHVLTVLSSVEVVKLDASSLYSLLAALNRPQVSDEIKEIQNQVKVIQEHMSYLGGSESQVTKQATTPKAPTTSVLYDVHFTLAGLHTLAKTSSIKTGSGEYAQLLFSLGTLHIQASNKTTTPSLVLKYPEVHLDLRYIGFDVRRCDGNSTRSCGSLGARVSVYAGSHRGEDGKEKWTFNFLTDDLDINLSPQTVSTFVEVVGYLGAKIKHLDTSRELDYLKKLGQSKPRISITSDEGVAEEDDADILDSVLAAVTYRFQLRDIKVCWNVAEENTKDSSKEDLALSIKLIEFGTRTNKSARLTIDSFQLQMVEPGEDRGARSLHSALLPELTFNVAYLSTTNARRLAFQAVGKSLDLRLTPKFIVPAAYLIESISLSAKNVQAASSKWTVEGTTVKPSVTEEPAKPSQPLLGKKRLESLLIDADFAGAVVTIMGKRQSTDVKATSSTKSALPGKYGQFDTADASNNATLRSPGLAWKAEYRDNGKDDPSLQGEILVDASSNILYPAVVPLVLDIVSSVKEVVSKTNKDKGEPAPKNPAELKTEKSTEEESILNVDPEAVIGKLKLNLGLRIARQEFSLSCQPIARVAATTSFESFYFTLNTIASQEQGNFLAISGILNKPQASVQHVYSRDSTASFALDTVTLSFMNSKHVSGISGVSAILNVSPMKISVNARQAQDFLLFREIWYPEELRYQDMAPVAKMHTETSQSHLVQRYQQVAATAAFPWTATISIAALDVNVDLGQAIGKASFQIQNFWVSSKKTSDWEQNLCLGFDKIGIDCTGRLSGFIALQRFQMRTSIQWPKRQEALNETPLVQASLVFNALQVKAAFDYQAFLVADIRKLEFLMYNVRESGDGSGDRLVAIFNGDAVQIFGTTTSAAQVVSVYQAVQRLMQENQENFESSLKEIEKFMSRKSVAGRVTPQPRRGIPKLPEDDTLAKSPISLDTDVVVTLKALNLGVFPSTFSDHQVFKMEALNAYARFAASVEDRRVHTLLRMTLGQLRIGLAGVRNAEAPRTLSEMRVEDVVERSTGARGGTILKVPRVEAVMETWQAPKINQIEYKFKSAFEGKVEVGWNYSRVSYIRGMWANHNKMLEQTWGKQLPMTAVKITGVPKAESDSTGGEQGKITAEVNVPQSKYSYTAMEAPIIETPQLRDMGEATPPLEWIGLNRDRLPNLTHQIVIVSLLELAGEVEEAYSRILGSS</sequence>
<evidence type="ECO:0000259" key="3">
    <source>
        <dbReference type="Pfam" id="PF21678"/>
    </source>
</evidence>
<evidence type="ECO:0000256" key="1">
    <source>
        <dbReference type="SAM" id="MobiDB-lite"/>
    </source>
</evidence>
<feature type="compositionally biased region" description="Basic and acidic residues" evidence="1">
    <location>
        <begin position="2495"/>
        <end position="2519"/>
    </location>
</feature>
<keyword evidence="2" id="KW-0812">Transmembrane</keyword>
<evidence type="ECO:0000313" key="6">
    <source>
        <dbReference type="Proteomes" id="UP000039046"/>
    </source>
</evidence>
<evidence type="ECO:0000256" key="2">
    <source>
        <dbReference type="SAM" id="Phobius"/>
    </source>
</evidence>
<reference evidence="5 6" key="1">
    <citation type="journal article" date="2015" name="Genome Announc.">
        <title>Draft Genome Sequence and Gene Annotation of the Entomopathogenic Fungus Verticillium hemipterigenum.</title>
        <authorList>
            <person name="Horn F."/>
            <person name="Habel A."/>
            <person name="Scharf D.H."/>
            <person name="Dworschak J."/>
            <person name="Brakhage A.A."/>
            <person name="Guthke R."/>
            <person name="Hertweck C."/>
            <person name="Linde J."/>
        </authorList>
    </citation>
    <scope>NUCLEOTIDE SEQUENCE [LARGE SCALE GENOMIC DNA]</scope>
</reference>
<feature type="region of interest" description="Disordered" evidence="1">
    <location>
        <begin position="529"/>
        <end position="557"/>
    </location>
</feature>
<name>A0A0A1TD69_9HYPO</name>
<accession>A0A0A1TD69</accession>
<feature type="domain" description="Csf1 N-terminal" evidence="3">
    <location>
        <begin position="34"/>
        <end position="847"/>
    </location>
</feature>
<evidence type="ECO:0000259" key="4">
    <source>
        <dbReference type="Pfam" id="PF25038"/>
    </source>
</evidence>
<dbReference type="Pfam" id="PF21678">
    <property type="entry name" value="Csf1_N"/>
    <property type="match status" value="1"/>
</dbReference>
<feature type="region of interest" description="Disordered" evidence="1">
    <location>
        <begin position="1710"/>
        <end position="1731"/>
    </location>
</feature>
<gene>
    <name evidence="5" type="ORF">VHEMI03362</name>
</gene>
<organism evidence="5 6">
    <name type="scientific">[Torrubiella] hemipterigena</name>
    <dbReference type="NCBI Taxonomy" id="1531966"/>
    <lineage>
        <taxon>Eukaryota</taxon>
        <taxon>Fungi</taxon>
        <taxon>Dikarya</taxon>
        <taxon>Ascomycota</taxon>
        <taxon>Pezizomycotina</taxon>
        <taxon>Sordariomycetes</taxon>
        <taxon>Hypocreomycetidae</taxon>
        <taxon>Hypocreales</taxon>
        <taxon>Clavicipitaceae</taxon>
        <taxon>Clavicipitaceae incertae sedis</taxon>
        <taxon>'Torrubiella' clade</taxon>
    </lineage>
</organism>
<feature type="region of interest" description="Disordered" evidence="1">
    <location>
        <begin position="2413"/>
        <end position="2436"/>
    </location>
</feature>
<feature type="region of interest" description="Disordered" evidence="1">
    <location>
        <begin position="836"/>
        <end position="856"/>
    </location>
</feature>
<dbReference type="Proteomes" id="UP000039046">
    <property type="component" value="Unassembled WGS sequence"/>
</dbReference>
<dbReference type="EMBL" id="CDHN01000002">
    <property type="protein sequence ID" value="CEJ84045.1"/>
    <property type="molecule type" value="Genomic_DNA"/>
</dbReference>
<feature type="compositionally biased region" description="Basic residues" evidence="1">
    <location>
        <begin position="540"/>
        <end position="552"/>
    </location>
</feature>
<keyword evidence="2" id="KW-1133">Transmembrane helix</keyword>
<keyword evidence="6" id="KW-1185">Reference proteome</keyword>
<feature type="domain" description="Csf1 C-terminal region" evidence="4">
    <location>
        <begin position="2433"/>
        <end position="3171"/>
    </location>
</feature>